<reference evidence="2" key="1">
    <citation type="submission" date="2022-03" db="EMBL/GenBank/DDBJ databases">
        <authorList>
            <person name="Tunstrom K."/>
        </authorList>
    </citation>
    <scope>NUCLEOTIDE SEQUENCE</scope>
</reference>
<protein>
    <submittedName>
        <fullName evidence="2">Uncharacterized protein</fullName>
    </submittedName>
</protein>
<keyword evidence="3" id="KW-1185">Reference proteome</keyword>
<organism evidence="2 3">
    <name type="scientific">Euphydryas editha</name>
    <name type="common">Edith's checkerspot</name>
    <dbReference type="NCBI Taxonomy" id="104508"/>
    <lineage>
        <taxon>Eukaryota</taxon>
        <taxon>Metazoa</taxon>
        <taxon>Ecdysozoa</taxon>
        <taxon>Arthropoda</taxon>
        <taxon>Hexapoda</taxon>
        <taxon>Insecta</taxon>
        <taxon>Pterygota</taxon>
        <taxon>Neoptera</taxon>
        <taxon>Endopterygota</taxon>
        <taxon>Lepidoptera</taxon>
        <taxon>Glossata</taxon>
        <taxon>Ditrysia</taxon>
        <taxon>Papilionoidea</taxon>
        <taxon>Nymphalidae</taxon>
        <taxon>Nymphalinae</taxon>
        <taxon>Euphydryas</taxon>
    </lineage>
</organism>
<accession>A0AAU9UF84</accession>
<dbReference type="CDD" id="cd22966">
    <property type="entry name" value="DD_DYDC-like"/>
    <property type="match status" value="1"/>
</dbReference>
<evidence type="ECO:0000313" key="2">
    <source>
        <dbReference type="EMBL" id="CAH2096472.1"/>
    </source>
</evidence>
<feature type="coiled-coil region" evidence="1">
    <location>
        <begin position="557"/>
        <end position="589"/>
    </location>
</feature>
<dbReference type="AlphaFoldDB" id="A0AAU9UF84"/>
<dbReference type="PANTHER" id="PTHR23356:SF16">
    <property type="entry name" value="DPY30 DOMAIN CONTAINING 2"/>
    <property type="match status" value="1"/>
</dbReference>
<evidence type="ECO:0000313" key="3">
    <source>
        <dbReference type="Proteomes" id="UP001153954"/>
    </source>
</evidence>
<sequence length="635" mass="74395">MDEEKSIQFLFDITKEIKYFYETPVIFLTQQDFSDNIFNAMCSMRSALQEESKTQIIDIIVDFHIQWLYAIRDLEQFSKRINDLSREEVYEAVSYTIDAMSNRLKYYQRYMSKHRLKLSNEKQACLSADMEIVEEMHKEVIQTLLNKLKCFRTYDSNDEFKIKVKDNLEELLHWIDKINDGLANHLTKYISVSLTGDLTKTLQQIVEELKFSKSPSVQRVLENLKEKGTELSTMIRCTAVHKLEISKVVEKINLLEDRISRLQGETSSAALLALQHKKEYLERGLASLESLKITLRKLNEVADLQLEELDEDKICSCEDFYQLRIFNHSLPTEERERLVTELCYIWDLAVFGERSHKSIISILSAVDMKEEFSDELGTYYIDEHSRKIYKIPDDETFYQPNEHNILVPLKDDEQHIYFYDECGRYFIDQKTRQRVYKAHDTASEYVMDSSGILLKIKEERDGIIYYYDNYGRYYINSDGKHIYREADSVSEYENDGLGNLVRIRSHLDIFNPCPDDFPVTEDFKYLKASVAIALRECIADVILHQPDDPIKYLSTRLVKYRENMELKEKRAQEQEELEIEREIRISEERAAEERANMEAALLAQGGSEASYDSNLIKYTSMQPDDTVSVGASSVN</sequence>
<name>A0AAU9UF84_EUPED</name>
<dbReference type="PANTHER" id="PTHR23356">
    <property type="entry name" value="DPY30-RELATED"/>
    <property type="match status" value="1"/>
</dbReference>
<dbReference type="GO" id="GO:0048188">
    <property type="term" value="C:Set1C/COMPASS complex"/>
    <property type="evidence" value="ECO:0007669"/>
    <property type="project" value="InterPro"/>
</dbReference>
<dbReference type="EMBL" id="CAKOGL010000016">
    <property type="protein sequence ID" value="CAH2096472.1"/>
    <property type="molecule type" value="Genomic_DNA"/>
</dbReference>
<gene>
    <name evidence="2" type="ORF">EEDITHA_LOCUS11809</name>
</gene>
<keyword evidence="1" id="KW-0175">Coiled coil</keyword>
<dbReference type="InterPro" id="IPR049630">
    <property type="entry name" value="DYDC-like_DD"/>
</dbReference>
<comment type="caution">
    <text evidence="2">The sequence shown here is derived from an EMBL/GenBank/DDBJ whole genome shotgun (WGS) entry which is preliminary data.</text>
</comment>
<evidence type="ECO:0000256" key="1">
    <source>
        <dbReference type="SAM" id="Coils"/>
    </source>
</evidence>
<proteinExistence type="predicted"/>
<dbReference type="InterPro" id="IPR037856">
    <property type="entry name" value="Sdc1/DPY30"/>
</dbReference>
<dbReference type="Proteomes" id="UP001153954">
    <property type="component" value="Unassembled WGS sequence"/>
</dbReference>
<feature type="coiled-coil region" evidence="1">
    <location>
        <begin position="245"/>
        <end position="308"/>
    </location>
</feature>